<evidence type="ECO:0000313" key="1">
    <source>
        <dbReference type="EMBL" id="GAV56090.1"/>
    </source>
</evidence>
<dbReference type="EMBL" id="BDGX01000052">
    <property type="protein sequence ID" value="GAV56090.1"/>
    <property type="molecule type" value="Genomic_DNA"/>
</dbReference>
<proteinExistence type="predicted"/>
<comment type="caution">
    <text evidence="1">The sequence shown here is derived from an EMBL/GenBank/DDBJ whole genome shotgun (WGS) entry which is preliminary data.</text>
</comment>
<accession>A0A1Q3AKB9</accession>
<dbReference type="Pfam" id="PF10281">
    <property type="entry name" value="Ish1"/>
    <property type="match status" value="3"/>
</dbReference>
<dbReference type="Proteomes" id="UP000187013">
    <property type="component" value="Unassembled WGS sequence"/>
</dbReference>
<sequence length="499" mass="57456">MKPSVSILYSLAVSANVANVIADGSVFDSWTHNDLRSYIKDQQRALDKLSSKTFEELKESLSEAWPVHTSHKKPWWQFWPSQSSATSSSQPVADWLFETWPLEGLHEFLKKHGIRPHPSATKDQLIKHVKDNFNSISEKLDTSGFYPSPSYFEDWSADDFKAWLLNYQIPFQEDTDELLDKVRENIYHVSKAAEEKRLNTLKSLDLANKDLLDTAGNIKENVFENWSAEDLKKWLNGHKIPYSDAIEDKRDELVALASDQKALLKDDIQWFLEAAQRHSSPFLDKSPEYVSSIWERTLLNLGTAFNTVQSKVGDVINDTFLVDLDNWPRGKIIDFLNARDVSYSQVATNEQLRELVREVRNKPLKKAQEKYDQFTDGGWYHNMKNWAQEKSNGVQENDYYKSFSNNAKSLGKNTQDWALGLGKRVKDDFNSWSTEDLKNYLKKLGSGASSSTMSKDELVKAVREKTNAALGVYQQPWYERWSNNAKNYVSRLSGMVIRH</sequence>
<evidence type="ECO:0008006" key="3">
    <source>
        <dbReference type="Google" id="ProtNLM"/>
    </source>
</evidence>
<dbReference type="AlphaFoldDB" id="A0A1Q3AKB9"/>
<dbReference type="OrthoDB" id="2527403at2759"/>
<protein>
    <recommendedName>
        <fullName evidence="3">Meiotic sister chromatid recombination protein 1</fullName>
    </recommendedName>
</protein>
<name>A0A1Q3AKB9_ZYGRO</name>
<gene>
    <name evidence="1" type="ORF">ZYGR_0AZ02620</name>
</gene>
<evidence type="ECO:0000313" key="2">
    <source>
        <dbReference type="Proteomes" id="UP000187013"/>
    </source>
</evidence>
<organism evidence="1 2">
    <name type="scientific">Zygosaccharomyces rouxii</name>
    <dbReference type="NCBI Taxonomy" id="4956"/>
    <lineage>
        <taxon>Eukaryota</taxon>
        <taxon>Fungi</taxon>
        <taxon>Dikarya</taxon>
        <taxon>Ascomycota</taxon>
        <taxon>Saccharomycotina</taxon>
        <taxon>Saccharomycetes</taxon>
        <taxon>Saccharomycetales</taxon>
        <taxon>Saccharomycetaceae</taxon>
        <taxon>Zygosaccharomyces</taxon>
    </lineage>
</organism>
<reference evidence="1 2" key="1">
    <citation type="submission" date="2016-08" db="EMBL/GenBank/DDBJ databases">
        <title>Draft genome sequence of allopolyploid Zygosaccharomyces rouxii.</title>
        <authorList>
            <person name="Watanabe J."/>
            <person name="Uehara K."/>
            <person name="Mogi Y."/>
            <person name="Tsukioka Y."/>
        </authorList>
    </citation>
    <scope>NUCLEOTIDE SEQUENCE [LARGE SCALE GENOMIC DNA]</scope>
    <source>
        <strain evidence="1 2">NBRC 110957</strain>
    </source>
</reference>
<dbReference type="InterPro" id="IPR018803">
    <property type="entry name" value="Ish1/Msc1-like"/>
</dbReference>